<reference evidence="1" key="1">
    <citation type="submission" date="2021-11" db="EMBL/GenBank/DDBJ databases">
        <title>Fusarium solani-melongenae Genome sequencing and assembly.</title>
        <authorList>
            <person name="Xie S."/>
            <person name="Huang L."/>
            <person name="Zhang X."/>
        </authorList>
    </citation>
    <scope>NUCLEOTIDE SEQUENCE</scope>
    <source>
        <strain evidence="1">CRI 24-3</strain>
    </source>
</reference>
<evidence type="ECO:0000313" key="2">
    <source>
        <dbReference type="Proteomes" id="UP000830768"/>
    </source>
</evidence>
<organism evidence="1 2">
    <name type="scientific">Fusarium solani subsp. cucurbitae</name>
    <name type="common">Neocosmosporum cucurbitae</name>
    <dbReference type="NCBI Taxonomy" id="2747967"/>
    <lineage>
        <taxon>Eukaryota</taxon>
        <taxon>Fungi</taxon>
        <taxon>Dikarya</taxon>
        <taxon>Ascomycota</taxon>
        <taxon>Pezizomycotina</taxon>
        <taxon>Sordariomycetes</taxon>
        <taxon>Hypocreomycetidae</taxon>
        <taxon>Hypocreales</taxon>
        <taxon>Nectriaceae</taxon>
        <taxon>Fusarium</taxon>
        <taxon>Fusarium solani species complex</taxon>
    </lineage>
</organism>
<sequence length="273" mass="30644">MGVKVKVKPPKAKASKSKDRRGSEESEQGEASPAGTDPGGYEEWLGRNTGATTLQASMPDSHRFQSSGISRPPTLGNFINAAIVVTSKGYGKLSLIHIFLVYSSRPRIKIWFYTIFRSSWSEEDYSTMTAYFSLAVVEVILHIMSATFIGVTWSRYPNEPIKKHMSPVTMYMQVAAGILVLGILLAAPIWRRSKDPQWLSSCLLDFVLIFLFFGAVYAAPWAYWRMFLQLPGPLWCPPKIAGQGVIWVIFSTLSRFKIILLPSSTNMRHRQLS</sequence>
<keyword evidence="2" id="KW-1185">Reference proteome</keyword>
<dbReference type="Proteomes" id="UP000830768">
    <property type="component" value="Chromosome 6"/>
</dbReference>
<gene>
    <name evidence="1" type="ORF">LCI18_007978</name>
</gene>
<dbReference type="EMBL" id="CP090035">
    <property type="protein sequence ID" value="UPK97043.1"/>
    <property type="molecule type" value="Genomic_DNA"/>
</dbReference>
<evidence type="ECO:0000313" key="1">
    <source>
        <dbReference type="EMBL" id="UPK97043.1"/>
    </source>
</evidence>
<accession>A0ACD3Z713</accession>
<protein>
    <submittedName>
        <fullName evidence="1">Uncharacterized protein</fullName>
    </submittedName>
</protein>
<name>A0ACD3Z713_FUSSC</name>
<proteinExistence type="predicted"/>